<dbReference type="AlphaFoldDB" id="A0A1C7GYE7"/>
<organism evidence="1 3">
    <name type="scientific">Bacteroides caecimuris</name>
    <dbReference type="NCBI Taxonomy" id="1796613"/>
    <lineage>
        <taxon>Bacteria</taxon>
        <taxon>Pseudomonadati</taxon>
        <taxon>Bacteroidota</taxon>
        <taxon>Bacteroidia</taxon>
        <taxon>Bacteroidales</taxon>
        <taxon>Bacteroidaceae</taxon>
        <taxon>Bacteroides</taxon>
    </lineage>
</organism>
<dbReference type="GeneID" id="82186256"/>
<reference evidence="3" key="1">
    <citation type="submission" date="2016-04" db="EMBL/GenBank/DDBJ databases">
        <title>Complete Genome Sequences of Twelve Strains of a Stable Defined Moderately Diverse Mouse Microbiota 2 (sDMDMm2).</title>
        <authorList>
            <person name="Uchimura Y."/>
            <person name="Wyss M."/>
            <person name="Brugiroux S."/>
            <person name="Limenitakis J.P."/>
            <person name="Stecher B."/>
            <person name="McCoy K.D."/>
            <person name="Macpherson A.J."/>
        </authorList>
    </citation>
    <scope>NUCLEOTIDE SEQUENCE [LARGE SCALE GENOMIC DNA]</scope>
    <source>
        <strain evidence="3">I48</strain>
    </source>
</reference>
<gene>
    <name evidence="1" type="ORF">A4V03_03755</name>
    <name evidence="2" type="ORF">A4V03_03825</name>
</gene>
<dbReference type="EMBL" id="CP015401">
    <property type="protein sequence ID" value="ANU56801.1"/>
    <property type="molecule type" value="Genomic_DNA"/>
</dbReference>
<protein>
    <submittedName>
        <fullName evidence="1">Uncharacterized protein</fullName>
    </submittedName>
</protein>
<reference evidence="1" key="2">
    <citation type="submission" date="2017-04" db="EMBL/GenBank/DDBJ databases">
        <title>Complete Genome Sequences of Twelve Strains of a Stable Defined Moderately Diverse Mouse Microbiota 2 (sDMDMm2).</title>
        <authorList>
            <person name="Uchimura Y."/>
            <person name="Wyss M."/>
            <person name="Brugiroux S."/>
            <person name="Limenitakis J.P."/>
            <person name="Stecher B."/>
            <person name="McCoy K.D."/>
            <person name="Macpherson A.J."/>
        </authorList>
    </citation>
    <scope>NUCLEOTIDE SEQUENCE</scope>
    <source>
        <strain evidence="1 3">I48</strain>
    </source>
</reference>
<dbReference type="RefSeq" id="WP_065538026.1">
    <property type="nucleotide sequence ID" value="NZ_CP015401.2"/>
</dbReference>
<keyword evidence="3" id="KW-1185">Reference proteome</keyword>
<evidence type="ECO:0000313" key="1">
    <source>
        <dbReference type="EMBL" id="ANU56801.1"/>
    </source>
</evidence>
<evidence type="ECO:0000313" key="2">
    <source>
        <dbReference type="EMBL" id="ANU56814.1"/>
    </source>
</evidence>
<accession>A0A1C7GYE7</accession>
<dbReference type="EMBL" id="CP015401">
    <property type="protein sequence ID" value="ANU56814.1"/>
    <property type="molecule type" value="Genomic_DNA"/>
</dbReference>
<sequence>MAIDGTNILESDLGIDVQNEILDRYDSGQSADEIKSYLKNGLQNISSSLDLEIYISTACLTLWEIGLLDDYFVKLLKAIVENGADRTWAEIDKTAISQRNIALQKLLKKVSAPILKVRKPKKHKILVNSLFTKGEVIAFQIDNKYRCFIFEDFYQYRKDAYYAFVPTTYNDYLKPTIDTILIEEVPVTKTNVMGSFGVRKLSLYYTDIEKLKDNFISIGHLSIDLEIEQLGFNRQITSVNSLGELEYQINDILEGNKIELYACYELK</sequence>
<dbReference type="KEGG" id="bcae:A4V03_03755"/>
<proteinExistence type="predicted"/>
<dbReference type="KEGG" id="bcae:A4V03_03825"/>
<dbReference type="Proteomes" id="UP000092631">
    <property type="component" value="Chromosome"/>
</dbReference>
<name>A0A1C7GYE7_9BACE</name>
<dbReference type="OrthoDB" id="362700at2"/>
<evidence type="ECO:0000313" key="3">
    <source>
        <dbReference type="Proteomes" id="UP000092631"/>
    </source>
</evidence>